<feature type="domain" description="ParB-like N-terminal" evidence="2">
    <location>
        <begin position="21"/>
        <end position="108"/>
    </location>
</feature>
<evidence type="ECO:0000313" key="3">
    <source>
        <dbReference type="EMBL" id="PIL18175.1"/>
    </source>
</evidence>
<dbReference type="GO" id="GO:0005694">
    <property type="term" value="C:chromosome"/>
    <property type="evidence" value="ECO:0007669"/>
    <property type="project" value="TreeGrafter"/>
</dbReference>
<dbReference type="GO" id="GO:0003677">
    <property type="term" value="F:DNA binding"/>
    <property type="evidence" value="ECO:0007669"/>
    <property type="project" value="InterPro"/>
</dbReference>
<dbReference type="PANTHER" id="PTHR33375:SF1">
    <property type="entry name" value="CHROMOSOME-PARTITIONING PROTEIN PARB-RELATED"/>
    <property type="match status" value="1"/>
</dbReference>
<protein>
    <submittedName>
        <fullName evidence="3">Rep B partitioning protein/ParB</fullName>
    </submittedName>
</protein>
<dbReference type="EMBL" id="AWWI01000134">
    <property type="protein sequence ID" value="PIL18175.1"/>
    <property type="molecule type" value="Genomic_DNA"/>
</dbReference>
<dbReference type="InterPro" id="IPR037972">
    <property type="entry name" value="RepB_N"/>
</dbReference>
<dbReference type="Gene3D" id="1.10.10.2830">
    <property type="match status" value="1"/>
</dbReference>
<evidence type="ECO:0000313" key="4">
    <source>
        <dbReference type="Proteomes" id="UP000231259"/>
    </source>
</evidence>
<dbReference type="SMART" id="SM00470">
    <property type="entry name" value="ParB"/>
    <property type="match status" value="1"/>
</dbReference>
<evidence type="ECO:0000259" key="2">
    <source>
        <dbReference type="SMART" id="SM00470"/>
    </source>
</evidence>
<dbReference type="InterPro" id="IPR050336">
    <property type="entry name" value="Chromosome_partition/occlusion"/>
</dbReference>
<dbReference type="AlphaFoldDB" id="A0A2G8R9D2"/>
<comment type="caution">
    <text evidence="3">The sequence shown here is derived from an EMBL/GenBank/DDBJ whole genome shotgun (WGS) entry which is preliminary data.</text>
</comment>
<dbReference type="PANTHER" id="PTHR33375">
    <property type="entry name" value="CHROMOSOME-PARTITIONING PROTEIN PARB-RELATED"/>
    <property type="match status" value="1"/>
</dbReference>
<dbReference type="SUPFAM" id="SSF110849">
    <property type="entry name" value="ParB/Sulfiredoxin"/>
    <property type="match status" value="1"/>
</dbReference>
<dbReference type="Proteomes" id="UP000231259">
    <property type="component" value="Unassembled WGS sequence"/>
</dbReference>
<dbReference type="InterPro" id="IPR003115">
    <property type="entry name" value="ParB_N"/>
</dbReference>
<name>A0A2G8R9D2_9RHOB</name>
<dbReference type="CDD" id="cd16405">
    <property type="entry name" value="RepB_like_N"/>
    <property type="match status" value="1"/>
</dbReference>
<dbReference type="Pfam" id="PF02195">
    <property type="entry name" value="ParB_N"/>
    <property type="match status" value="1"/>
</dbReference>
<gene>
    <name evidence="3" type="ORF">P775_21250</name>
</gene>
<dbReference type="GO" id="GO:0007059">
    <property type="term" value="P:chromosome segregation"/>
    <property type="evidence" value="ECO:0007669"/>
    <property type="project" value="TreeGrafter"/>
</dbReference>
<sequence>MQTLRNAPDALEGRRLRGGIFEIDPGQIETTGRLDDRIQIEIESLKASIAKNGQRVPILVRPLDGDRYTLIYGRRRLEVCRELGLKVRAIVTEVEGDQALRDQLLENQERRDLSFVERALVAAALLEGDHLNEAERTNKGVAEVLNLTEAGVSQLLSVVRTVGENLVLAIGAAPGIGRPRWEELKKSMGAAGVERDQLVAVAVEAKTSQSGGMDETSDRAFLAVLAAAQQPGSAGSSAPRVDAAVQIPGVGAATVTTGRRGKQLKLDLKAEEKEFVSWLEGNAPLLITELHERWKRSED</sequence>
<dbReference type="InterPro" id="IPR036086">
    <property type="entry name" value="ParB/Sulfiredoxin_sf"/>
</dbReference>
<evidence type="ECO:0000256" key="1">
    <source>
        <dbReference type="ARBA" id="ARBA00006295"/>
    </source>
</evidence>
<organism evidence="3 4">
    <name type="scientific">Puniceibacterium antarcticum</name>
    <dbReference type="NCBI Taxonomy" id="1206336"/>
    <lineage>
        <taxon>Bacteria</taxon>
        <taxon>Pseudomonadati</taxon>
        <taxon>Pseudomonadota</taxon>
        <taxon>Alphaproteobacteria</taxon>
        <taxon>Rhodobacterales</taxon>
        <taxon>Paracoccaceae</taxon>
        <taxon>Puniceibacterium</taxon>
    </lineage>
</organism>
<dbReference type="Gene3D" id="3.90.1530.30">
    <property type="match status" value="1"/>
</dbReference>
<dbReference type="NCBIfam" id="TIGR00180">
    <property type="entry name" value="parB_part"/>
    <property type="match status" value="1"/>
</dbReference>
<accession>A0A2G8R9D2</accession>
<comment type="similarity">
    <text evidence="1">Belongs to the ParB family.</text>
</comment>
<dbReference type="InterPro" id="IPR004437">
    <property type="entry name" value="ParB/RepB/Spo0J"/>
</dbReference>
<keyword evidence="4" id="KW-1185">Reference proteome</keyword>
<proteinExistence type="inferred from homology"/>
<reference evidence="3 4" key="1">
    <citation type="submission" date="2013-09" db="EMBL/GenBank/DDBJ databases">
        <title>Genome sequencing of Phaeobacter antarcticus sp. nov. SM1211.</title>
        <authorList>
            <person name="Zhang X.-Y."/>
            <person name="Liu C."/>
            <person name="Chen X.-L."/>
            <person name="Xie B.-B."/>
            <person name="Qin Q.-L."/>
            <person name="Rong J.-C."/>
            <person name="Zhang Y.-Z."/>
        </authorList>
    </citation>
    <scope>NUCLEOTIDE SEQUENCE [LARGE SCALE GENOMIC DNA]</scope>
    <source>
        <strain evidence="3 4">SM1211</strain>
    </source>
</reference>
<dbReference type="SUPFAM" id="SSF109709">
    <property type="entry name" value="KorB DNA-binding domain-like"/>
    <property type="match status" value="1"/>
</dbReference>